<dbReference type="SUPFAM" id="SSF69279">
    <property type="entry name" value="Phage tail proteins"/>
    <property type="match status" value="1"/>
</dbReference>
<dbReference type="EMBL" id="LAZR01004065">
    <property type="protein sequence ID" value="KKN12125.1"/>
    <property type="molecule type" value="Genomic_DNA"/>
</dbReference>
<reference evidence="1" key="1">
    <citation type="journal article" date="2015" name="Nature">
        <title>Complex archaea that bridge the gap between prokaryotes and eukaryotes.</title>
        <authorList>
            <person name="Spang A."/>
            <person name="Saw J.H."/>
            <person name="Jorgensen S.L."/>
            <person name="Zaremba-Niedzwiedzka K."/>
            <person name="Martijn J."/>
            <person name="Lind A.E."/>
            <person name="van Eijk R."/>
            <person name="Schleper C."/>
            <person name="Guy L."/>
            <person name="Ettema T.J."/>
        </authorList>
    </citation>
    <scope>NUCLEOTIDE SEQUENCE</scope>
</reference>
<dbReference type="AlphaFoldDB" id="A0A0F9MXS0"/>
<gene>
    <name evidence="1" type="ORF">LCGC14_1019690</name>
</gene>
<organism evidence="1">
    <name type="scientific">marine sediment metagenome</name>
    <dbReference type="NCBI Taxonomy" id="412755"/>
    <lineage>
        <taxon>unclassified sequences</taxon>
        <taxon>metagenomes</taxon>
        <taxon>ecological metagenomes</taxon>
    </lineage>
</organism>
<proteinExistence type="predicted"/>
<evidence type="ECO:0000313" key="1">
    <source>
        <dbReference type="EMBL" id="KKN12125.1"/>
    </source>
</evidence>
<sequence length="385" mass="42794">MANEILSPSFRVKVGKGGGDKLSDDISAFIQRLEYDSADGMADAAKLVVLNPDFKLGDLRIFQPGNEISIAFGYGTDIEHVGRVIIRRVRYDFPQDGMPSFTVEGYTLDAQMMDNSPEKGADRVHANDNLSSVVRKVVGRGKYGFTLDVDDTPDTAKAFAQIGGVTDYQMVKGCANLSGFFFWVDGDEDGTWRLHFKSPSKVFDSQFQPDLEFKYNAGDEGNLLSFQPELLIQGARTKIKVIFFDPKAGKVVEEEIEEPSPLASLDVLAIPTQTASLEDELEAGIEIKIVSGEFSFEPAFNKRIKTAAEAKLWAAQWFRRHREGFITAKGIVVGTQALRARQIHTISGISKALDGKWYFSRVRHVFSDTDGYLCEFDARKQNSVE</sequence>
<accession>A0A0F9MXS0</accession>
<protein>
    <submittedName>
        <fullName evidence="1">Uncharacterized protein</fullName>
    </submittedName>
</protein>
<comment type="caution">
    <text evidence="1">The sequence shown here is derived from an EMBL/GenBank/DDBJ whole genome shotgun (WGS) entry which is preliminary data.</text>
</comment>
<name>A0A0F9MXS0_9ZZZZ</name>